<name>A0A3M7R8Z4_BRAPC</name>
<dbReference type="EMBL" id="REGN01003923">
    <property type="protein sequence ID" value="RNA20103.1"/>
    <property type="molecule type" value="Genomic_DNA"/>
</dbReference>
<gene>
    <name evidence="2" type="ORF">BpHYR1_014912</name>
</gene>
<dbReference type="Proteomes" id="UP000276133">
    <property type="component" value="Unassembled WGS sequence"/>
</dbReference>
<dbReference type="AlphaFoldDB" id="A0A3M7R8Z4"/>
<sequence>MCQRQHCHASLFNLLRKNILELEKFVFYILILVRIWHFNSSNEISVEQINFIYFEIVWLAILILRLSVDRGEDSRNQAYITFIFGKKNIKLPISLLSVMSVEIDLYFNCLRIPSAKLDKRNQLIEQLKIEEKNDSKLLLNPTNCAI</sequence>
<comment type="caution">
    <text evidence="2">The sequence shown here is derived from an EMBL/GenBank/DDBJ whole genome shotgun (WGS) entry which is preliminary data.</text>
</comment>
<reference evidence="2 3" key="1">
    <citation type="journal article" date="2018" name="Sci. Rep.">
        <title>Genomic signatures of local adaptation to the degree of environmental predictability in rotifers.</title>
        <authorList>
            <person name="Franch-Gras L."/>
            <person name="Hahn C."/>
            <person name="Garcia-Roger E.M."/>
            <person name="Carmona M.J."/>
            <person name="Serra M."/>
            <person name="Gomez A."/>
        </authorList>
    </citation>
    <scope>NUCLEOTIDE SEQUENCE [LARGE SCALE GENOMIC DNA]</scope>
    <source>
        <strain evidence="2">HYR1</strain>
    </source>
</reference>
<keyword evidence="1" id="KW-1133">Transmembrane helix</keyword>
<feature type="transmembrane region" description="Helical" evidence="1">
    <location>
        <begin position="21"/>
        <end position="39"/>
    </location>
</feature>
<keyword evidence="3" id="KW-1185">Reference proteome</keyword>
<evidence type="ECO:0000256" key="1">
    <source>
        <dbReference type="SAM" id="Phobius"/>
    </source>
</evidence>
<protein>
    <submittedName>
        <fullName evidence="2">Uncharacterized protein</fullName>
    </submittedName>
</protein>
<keyword evidence="1" id="KW-0472">Membrane</keyword>
<keyword evidence="1" id="KW-0812">Transmembrane</keyword>
<evidence type="ECO:0000313" key="3">
    <source>
        <dbReference type="Proteomes" id="UP000276133"/>
    </source>
</evidence>
<evidence type="ECO:0000313" key="2">
    <source>
        <dbReference type="EMBL" id="RNA20103.1"/>
    </source>
</evidence>
<accession>A0A3M7R8Z4</accession>
<proteinExistence type="predicted"/>
<organism evidence="2 3">
    <name type="scientific">Brachionus plicatilis</name>
    <name type="common">Marine rotifer</name>
    <name type="synonym">Brachionus muelleri</name>
    <dbReference type="NCBI Taxonomy" id="10195"/>
    <lineage>
        <taxon>Eukaryota</taxon>
        <taxon>Metazoa</taxon>
        <taxon>Spiralia</taxon>
        <taxon>Gnathifera</taxon>
        <taxon>Rotifera</taxon>
        <taxon>Eurotatoria</taxon>
        <taxon>Monogononta</taxon>
        <taxon>Pseudotrocha</taxon>
        <taxon>Ploima</taxon>
        <taxon>Brachionidae</taxon>
        <taxon>Brachionus</taxon>
    </lineage>
</organism>
<feature type="transmembrane region" description="Helical" evidence="1">
    <location>
        <begin position="51"/>
        <end position="68"/>
    </location>
</feature>